<evidence type="ECO:0000256" key="4">
    <source>
        <dbReference type="ARBA" id="ARBA00022768"/>
    </source>
</evidence>
<dbReference type="InterPro" id="IPR027417">
    <property type="entry name" value="P-loop_NTPase"/>
</dbReference>
<dbReference type="Gene3D" id="3.30.70.870">
    <property type="entry name" value="Elongation Factor G (Translational Gtpase), domain 3"/>
    <property type="match status" value="1"/>
</dbReference>
<dbReference type="InterPro" id="IPR005225">
    <property type="entry name" value="Small_GTP-bd"/>
</dbReference>
<dbReference type="InterPro" id="IPR009022">
    <property type="entry name" value="EFG_III"/>
</dbReference>
<dbReference type="InterPro" id="IPR014721">
    <property type="entry name" value="Ribsml_uS5_D2-typ_fold_subgr"/>
</dbReference>
<dbReference type="Gene3D" id="3.30.70.240">
    <property type="match status" value="1"/>
</dbReference>
<reference evidence="11 12" key="2">
    <citation type="submission" date="2018-09" db="EMBL/GenBank/DDBJ databases">
        <title>Genome of Sphaerochaeta halotolerans strain 4-11.</title>
        <authorList>
            <person name="Nazina T.N."/>
            <person name="Sokolova D.S."/>
        </authorList>
    </citation>
    <scope>NUCLEOTIDE SEQUENCE [LARGE SCALE GENOMIC DNA]</scope>
    <source>
        <strain evidence="11 12">4-11</strain>
    </source>
</reference>
<dbReference type="SMART" id="SM00889">
    <property type="entry name" value="EFG_IV"/>
    <property type="match status" value="1"/>
</dbReference>
<comment type="caution">
    <text evidence="11">The sequence shown here is derived from an EMBL/GenBank/DDBJ whole genome shotgun (WGS) entry which is preliminary data.</text>
</comment>
<dbReference type="Gene3D" id="2.40.30.10">
    <property type="entry name" value="Translation factors"/>
    <property type="match status" value="1"/>
</dbReference>
<dbReference type="CDD" id="cd03713">
    <property type="entry name" value="EFG_mtEFG_C"/>
    <property type="match status" value="1"/>
</dbReference>
<dbReference type="InterPro" id="IPR004540">
    <property type="entry name" value="Transl_elong_EFG/EF2"/>
</dbReference>
<evidence type="ECO:0000256" key="7">
    <source>
        <dbReference type="ARBA" id="ARBA00024731"/>
    </source>
</evidence>
<dbReference type="Pfam" id="PF03764">
    <property type="entry name" value="EFG_IV"/>
    <property type="match status" value="1"/>
</dbReference>
<dbReference type="CDD" id="cd04088">
    <property type="entry name" value="EFG_mtEFG_II"/>
    <property type="match status" value="1"/>
</dbReference>
<dbReference type="Pfam" id="PF22042">
    <property type="entry name" value="EF-G_D2"/>
    <property type="match status" value="1"/>
</dbReference>
<dbReference type="InterPro" id="IPR041095">
    <property type="entry name" value="EFG_II"/>
</dbReference>
<evidence type="ECO:0000256" key="8">
    <source>
        <dbReference type="HAMAP-Rule" id="MF_00054"/>
    </source>
</evidence>
<comment type="function">
    <text evidence="7 8">Catalyzes the GTP-dependent ribosomal translocation step during translation elongation. During this step, the ribosome changes from the pre-translocational (PRE) to the post-translocational (POST) state as the newly formed A-site-bound peptidyl-tRNA and P-site-bound deacylated tRNA move to the P and E sites, respectively. Catalyzes the coordinated movement of the two tRNA molecules, the mRNA and conformational changes in the ribosome.</text>
</comment>
<proteinExistence type="inferred from homology"/>
<evidence type="ECO:0000256" key="1">
    <source>
        <dbReference type="ARBA" id="ARBA00004496"/>
    </source>
</evidence>
<evidence type="ECO:0000313" key="11">
    <source>
        <dbReference type="EMBL" id="RFU94173.1"/>
    </source>
</evidence>
<dbReference type="CDD" id="cd01886">
    <property type="entry name" value="EF-G"/>
    <property type="match status" value="1"/>
</dbReference>
<dbReference type="SUPFAM" id="SSF54211">
    <property type="entry name" value="Ribosomal protein S5 domain 2-like"/>
    <property type="match status" value="1"/>
</dbReference>
<evidence type="ECO:0000313" key="12">
    <source>
        <dbReference type="Proteomes" id="UP000264002"/>
    </source>
</evidence>
<accession>A0A372MFE1</accession>
<comment type="similarity">
    <text evidence="2 8">Belongs to the TRAFAC class translation factor GTPase superfamily. Classic translation factor GTPase family. EF-G/EF-2 subfamily.</text>
</comment>
<dbReference type="AlphaFoldDB" id="A0A372MFE1"/>
<dbReference type="CDD" id="cd16262">
    <property type="entry name" value="EFG_III"/>
    <property type="match status" value="1"/>
</dbReference>
<dbReference type="FunFam" id="3.40.50.300:FF:000029">
    <property type="entry name" value="Elongation factor G"/>
    <property type="match status" value="1"/>
</dbReference>
<dbReference type="FunFam" id="3.30.70.870:FF:000001">
    <property type="entry name" value="Elongation factor G"/>
    <property type="match status" value="1"/>
</dbReference>
<dbReference type="CDD" id="cd01680">
    <property type="entry name" value="EFG_like_IV"/>
    <property type="match status" value="1"/>
</dbReference>
<name>A0A372MFE1_9SPIR</name>
<dbReference type="Pfam" id="PF00679">
    <property type="entry name" value="EFG_C"/>
    <property type="match status" value="1"/>
</dbReference>
<keyword evidence="3 8" id="KW-0547">Nucleotide-binding</keyword>
<dbReference type="InterPro" id="IPR000795">
    <property type="entry name" value="T_Tr_GTP-bd_dom"/>
</dbReference>
<dbReference type="InterPro" id="IPR020568">
    <property type="entry name" value="Ribosomal_Su5_D2-typ_SF"/>
</dbReference>
<dbReference type="PRINTS" id="PR00315">
    <property type="entry name" value="ELONGATNFCT"/>
</dbReference>
<gene>
    <name evidence="8 11" type="primary">fusA</name>
    <name evidence="11" type="ORF">DYP60_11260</name>
</gene>
<dbReference type="PROSITE" id="PS51722">
    <property type="entry name" value="G_TR_2"/>
    <property type="match status" value="1"/>
</dbReference>
<comment type="subcellular location">
    <subcellularLocation>
        <location evidence="1 8">Cytoplasm</location>
    </subcellularLocation>
</comment>
<evidence type="ECO:0000256" key="3">
    <source>
        <dbReference type="ARBA" id="ARBA00022741"/>
    </source>
</evidence>
<dbReference type="InterPro" id="IPR053905">
    <property type="entry name" value="EF-G-like_DII"/>
</dbReference>
<dbReference type="PANTHER" id="PTHR43261:SF1">
    <property type="entry name" value="RIBOSOME-RELEASING FACTOR 2, MITOCHONDRIAL"/>
    <property type="match status" value="1"/>
</dbReference>
<dbReference type="InterPro" id="IPR035649">
    <property type="entry name" value="EFG_V"/>
</dbReference>
<dbReference type="GO" id="GO:0003924">
    <property type="term" value="F:GTPase activity"/>
    <property type="evidence" value="ECO:0007669"/>
    <property type="project" value="InterPro"/>
</dbReference>
<dbReference type="SUPFAM" id="SSF54980">
    <property type="entry name" value="EF-G C-terminal domain-like"/>
    <property type="match status" value="2"/>
</dbReference>
<evidence type="ECO:0000256" key="5">
    <source>
        <dbReference type="ARBA" id="ARBA00022917"/>
    </source>
</evidence>
<keyword evidence="8" id="KW-0963">Cytoplasm</keyword>
<dbReference type="HAMAP" id="MF_00054_B">
    <property type="entry name" value="EF_G_EF_2_B"/>
    <property type="match status" value="1"/>
</dbReference>
<dbReference type="PANTHER" id="PTHR43261">
    <property type="entry name" value="TRANSLATION ELONGATION FACTOR G-RELATED"/>
    <property type="match status" value="1"/>
</dbReference>
<organism evidence="11 12">
    <name type="scientific">Sphaerochaeta halotolerans</name>
    <dbReference type="NCBI Taxonomy" id="2293840"/>
    <lineage>
        <taxon>Bacteria</taxon>
        <taxon>Pseudomonadati</taxon>
        <taxon>Spirochaetota</taxon>
        <taxon>Spirochaetia</taxon>
        <taxon>Spirochaetales</taxon>
        <taxon>Sphaerochaetaceae</taxon>
        <taxon>Sphaerochaeta</taxon>
    </lineage>
</organism>
<keyword evidence="5 8" id="KW-0648">Protein biosynthesis</keyword>
<feature type="binding site" evidence="8">
    <location>
        <begin position="13"/>
        <end position="20"/>
    </location>
    <ligand>
        <name>GTP</name>
        <dbReference type="ChEBI" id="CHEBI:37565"/>
    </ligand>
</feature>
<evidence type="ECO:0000256" key="2">
    <source>
        <dbReference type="ARBA" id="ARBA00005870"/>
    </source>
</evidence>
<dbReference type="GO" id="GO:0005525">
    <property type="term" value="F:GTP binding"/>
    <property type="evidence" value="ECO:0007669"/>
    <property type="project" value="UniProtKB-UniRule"/>
</dbReference>
<evidence type="ECO:0000256" key="6">
    <source>
        <dbReference type="ARBA" id="ARBA00023134"/>
    </source>
</evidence>
<dbReference type="EMBL" id="QUWK01000012">
    <property type="protein sequence ID" value="RFU94173.1"/>
    <property type="molecule type" value="Genomic_DNA"/>
</dbReference>
<dbReference type="InterPro" id="IPR031157">
    <property type="entry name" value="G_TR_CS"/>
</dbReference>
<dbReference type="Pfam" id="PF14492">
    <property type="entry name" value="EFG_III"/>
    <property type="match status" value="1"/>
</dbReference>
<protein>
    <recommendedName>
        <fullName evidence="8 9">Elongation factor G</fullName>
        <shortName evidence="8">EF-G</shortName>
    </recommendedName>
</protein>
<evidence type="ECO:0000259" key="10">
    <source>
        <dbReference type="PROSITE" id="PS51722"/>
    </source>
</evidence>
<dbReference type="GO" id="GO:0005737">
    <property type="term" value="C:cytoplasm"/>
    <property type="evidence" value="ECO:0007669"/>
    <property type="project" value="UniProtKB-SubCell"/>
</dbReference>
<dbReference type="InterPro" id="IPR005517">
    <property type="entry name" value="Transl_elong_EFG/EF2_IV"/>
</dbReference>
<dbReference type="Pfam" id="PF00009">
    <property type="entry name" value="GTP_EFTU"/>
    <property type="match status" value="1"/>
</dbReference>
<feature type="domain" description="Tr-type G" evidence="10">
    <location>
        <begin position="4"/>
        <end position="279"/>
    </location>
</feature>
<dbReference type="SUPFAM" id="SSF52540">
    <property type="entry name" value="P-loop containing nucleoside triphosphate hydrolases"/>
    <property type="match status" value="1"/>
</dbReference>
<keyword evidence="12" id="KW-1185">Reference proteome</keyword>
<evidence type="ECO:0000256" key="9">
    <source>
        <dbReference type="NCBIfam" id="TIGR00484"/>
    </source>
</evidence>
<dbReference type="RefSeq" id="WP_117331112.1">
    <property type="nucleotide sequence ID" value="NZ_QUWK01000012.1"/>
</dbReference>
<sequence>MDEKTTRNIGIMAHIDAGKTTTTERILYYTGENHRIGEVDNGEATMDFLEQEQDRGITIASAATTCFWKDHQINIIDTPGHVDFTAEVERALRVLDGAVMVVCAVGGVEPQTETVWRQADTYRVPRIAFINKMDRLGANFHEAVSELKLKLGANPIPLYLPVGAENNFSGIINLLTKKYYIYSIEDQGMTYTEEEIPASMQEEVDSWYEKLIDSVATFSDEITELYFEGEPIDIELIKSTLKKATIARQALPVFVGSSLKDIGVQALLDGVIDYLPSPSEVPPILGIHKKTEKSVEIPYNKEKPPLALLFKIQVDREAGPMSFVRVYNGVIKKGTTLMNISKKKRERVNRILRMHADRSEELSELEAGDIGVIIGFKEGRTGDTLGSEGAQILLEEMHFPVPVISVAIEPNSLSDGDKLRSALGILAQEDPTFTYRDDDETGQLVISGMGELHLDVLVTRLTKEMKIKARVGNPQVTYRESVTKETSGSEKFSKIIAGKENTAEVGLTIRPLPTGSGNRYRCSAKVRGMDEQYYEAVKRGITNAFKGGIQFGYETVDLEVEVTSITYNELTATPFAFEACAAMCFDKVAQGAGPILMEPVMKVTVIVPTQYVGEAISSITSRGGLVNSIESRTASEHIHAQAPLSQLFGYSTVLRSATQGRGTFSMEFDHYAQKTR</sequence>
<dbReference type="NCBIfam" id="NF009381">
    <property type="entry name" value="PRK12740.1-5"/>
    <property type="match status" value="1"/>
</dbReference>
<reference evidence="12" key="1">
    <citation type="submission" date="2018-08" db="EMBL/GenBank/DDBJ databases">
        <authorList>
            <person name="Grouzdev D.S."/>
            <person name="Krutkina M.S."/>
        </authorList>
    </citation>
    <scope>NUCLEOTIDE SEQUENCE [LARGE SCALE GENOMIC DNA]</scope>
    <source>
        <strain evidence="12">4-11</strain>
    </source>
</reference>
<feature type="binding site" evidence="8">
    <location>
        <begin position="131"/>
        <end position="134"/>
    </location>
    <ligand>
        <name>GTP</name>
        <dbReference type="ChEBI" id="CHEBI:37565"/>
    </ligand>
</feature>
<dbReference type="Gene3D" id="3.40.50.300">
    <property type="entry name" value="P-loop containing nucleotide triphosphate hydrolases"/>
    <property type="match status" value="1"/>
</dbReference>
<feature type="binding site" evidence="8">
    <location>
        <begin position="77"/>
        <end position="81"/>
    </location>
    <ligand>
        <name>GTP</name>
        <dbReference type="ChEBI" id="CHEBI:37565"/>
    </ligand>
</feature>
<dbReference type="Gene3D" id="3.30.230.10">
    <property type="match status" value="1"/>
</dbReference>
<dbReference type="NCBIfam" id="TIGR00231">
    <property type="entry name" value="small_GTP"/>
    <property type="match status" value="1"/>
</dbReference>
<dbReference type="FunFam" id="3.30.70.240:FF:000001">
    <property type="entry name" value="Elongation factor G"/>
    <property type="match status" value="1"/>
</dbReference>
<keyword evidence="6 8" id="KW-0342">GTP-binding</keyword>
<dbReference type="NCBIfam" id="TIGR00484">
    <property type="entry name" value="EF-G"/>
    <property type="match status" value="1"/>
</dbReference>
<dbReference type="InterPro" id="IPR009000">
    <property type="entry name" value="Transl_B-barrel_sf"/>
</dbReference>
<dbReference type="InterPro" id="IPR035647">
    <property type="entry name" value="EFG_III/V"/>
</dbReference>
<dbReference type="PROSITE" id="PS00301">
    <property type="entry name" value="G_TR_1"/>
    <property type="match status" value="1"/>
</dbReference>
<dbReference type="GO" id="GO:0003746">
    <property type="term" value="F:translation elongation factor activity"/>
    <property type="evidence" value="ECO:0007669"/>
    <property type="project" value="UniProtKB-UniRule"/>
</dbReference>
<dbReference type="Proteomes" id="UP000264002">
    <property type="component" value="Unassembled WGS sequence"/>
</dbReference>
<keyword evidence="4 8" id="KW-0251">Elongation factor</keyword>
<dbReference type="SMART" id="SM00838">
    <property type="entry name" value="EFG_C"/>
    <property type="match status" value="1"/>
</dbReference>
<dbReference type="SUPFAM" id="SSF50447">
    <property type="entry name" value="Translation proteins"/>
    <property type="match status" value="1"/>
</dbReference>
<dbReference type="GO" id="GO:0032790">
    <property type="term" value="P:ribosome disassembly"/>
    <property type="evidence" value="ECO:0007669"/>
    <property type="project" value="TreeGrafter"/>
</dbReference>
<dbReference type="InterPro" id="IPR000640">
    <property type="entry name" value="EFG_V-like"/>
</dbReference>